<keyword evidence="4" id="KW-1185">Reference proteome</keyword>
<feature type="region of interest" description="Disordered" evidence="1">
    <location>
        <begin position="1"/>
        <end position="48"/>
    </location>
</feature>
<evidence type="ECO:0000313" key="3">
    <source>
        <dbReference type="EMBL" id="OJK00495.1"/>
    </source>
</evidence>
<feature type="compositionally biased region" description="Polar residues" evidence="1">
    <location>
        <begin position="396"/>
        <end position="419"/>
    </location>
</feature>
<evidence type="ECO:0000256" key="1">
    <source>
        <dbReference type="SAM" id="MobiDB-lite"/>
    </source>
</evidence>
<dbReference type="PANTHER" id="PTHR21521:SF0">
    <property type="entry name" value="AMUN, ISOFORM A"/>
    <property type="match status" value="1"/>
</dbReference>
<dbReference type="EMBL" id="KV878976">
    <property type="protein sequence ID" value="OJK00495.1"/>
    <property type="molecule type" value="Genomic_DNA"/>
</dbReference>
<feature type="compositionally biased region" description="Basic and acidic residues" evidence="1">
    <location>
        <begin position="975"/>
        <end position="993"/>
    </location>
</feature>
<feature type="region of interest" description="Disordered" evidence="1">
    <location>
        <begin position="219"/>
        <end position="282"/>
    </location>
</feature>
<feature type="region of interest" description="Disordered" evidence="1">
    <location>
        <begin position="376"/>
        <end position="432"/>
    </location>
</feature>
<gene>
    <name evidence="3" type="ORF">ASPACDRAFT_28259</name>
</gene>
<dbReference type="GeneID" id="30973364"/>
<dbReference type="InterPro" id="IPR058706">
    <property type="entry name" value="zf-C2H2_AHC1-like"/>
</dbReference>
<feature type="compositionally biased region" description="Basic residues" evidence="1">
    <location>
        <begin position="1015"/>
        <end position="1026"/>
    </location>
</feature>
<dbReference type="Pfam" id="PF25909">
    <property type="entry name" value="zf-C2H2_AHC1"/>
    <property type="match status" value="1"/>
</dbReference>
<feature type="compositionally biased region" description="Polar residues" evidence="1">
    <location>
        <begin position="527"/>
        <end position="554"/>
    </location>
</feature>
<feature type="region of interest" description="Disordered" evidence="1">
    <location>
        <begin position="704"/>
        <end position="745"/>
    </location>
</feature>
<dbReference type="Proteomes" id="UP000184546">
    <property type="component" value="Unassembled WGS sequence"/>
</dbReference>
<proteinExistence type="predicted"/>
<evidence type="ECO:0000313" key="4">
    <source>
        <dbReference type="Proteomes" id="UP000184546"/>
    </source>
</evidence>
<dbReference type="RefSeq" id="XP_020056834.1">
    <property type="nucleotide sequence ID" value="XM_020199550.1"/>
</dbReference>
<sequence length="1026" mass="110090">MLATPPCPAPGVSAIPLPQLKRKRSDSTDMTPDQDAPVATKLRSENAPCGSVAIKQDISSAATNTDIVSFEAPNSLPINSPPETSQSSPPPPPSQGASEPPAVTKNTGSQKVDVDTLRETLEAQLSLEVLLKHNELRLIDQEIAKCQVALEQLRRCAEIPYPGSNVAGYSPAVSGGTGMAVWAPENGSAPLSPAPWGVTDGPYTRHLARWLIPDPRFDGGEPEPATPMTGGLASPWTEGRSTRGSCGDLGYVASKTRPQRGTGGRLQSLPNGYPQPKDKTGPMLIRRKSDNLLVKLVCLDCRRDNFSSTQGFINHCRIAHSRNYASHEAAAVESGEPVEVDEAGAVIGGKIETSSPATAGFIHPLIRSAHVIEPLPKTPTPVSDATVTPRKRLSPVRQTPSGVETPRASSADQKTTPATEGNGPFMSSPATPHLSNLMKLRGVAVDLEQLVGDAKTVVDLNDYSDDDDGESDLGSVQPSAEMSQDQTPLGARAGRQPMRTTASQATSRRPGSRKGLDFLDHRPPPLHTSTPTRPNDYQSPYPSMSCLPQGSQSGALRELEGTEQASNLSPNTAESNQAPSLVSDDDDYGDVSDSDPGPSSSEAGDHDEDLGHIDVEDGDENSARSAAATPAKSDIGMASTGTPRAPPLSKSLRRGSIKKKDRLMAPSVVPSRGKEEKRVSFVNPDSKPAKGGIETLQSLLARYPSTVESTTRRKATTTTEKKSAASSRPKSKSASKDLTSTLTVTEDPDDAPAAVKTYLALDEFRYTTLPHAVRQRASTTTGDDGEGRAYLEKEELVRLVEWKMKHGKFRPALLGMIRSNSESLVREATGEAFQLLRTAELREMFPGTALEKVTGPLRGVGPATGSLVLSVLSSGLPSDGEVDGVPFYSDDVFLWLCWGVFPGGDPERVGKAFKPGKSGELNVKYNVGEYRELWDAVRRLRGRLGEGVGYLEIEKVAFVVRFGIGSEDGMERVVVEEKEEEKGEEGIDLQDIRGKRKRGKIEQEDEKVEREQKVGVRRSTRRRGGK</sequence>
<feature type="compositionally biased region" description="Basic residues" evidence="1">
    <location>
        <begin position="651"/>
        <end position="661"/>
    </location>
</feature>
<feature type="domain" description="AHC1-like C2H2 zinc-finger" evidence="2">
    <location>
        <begin position="285"/>
        <end position="332"/>
    </location>
</feature>
<dbReference type="STRING" id="690307.A0A1L9WW63"/>
<feature type="compositionally biased region" description="Acidic residues" evidence="1">
    <location>
        <begin position="583"/>
        <end position="593"/>
    </location>
</feature>
<protein>
    <recommendedName>
        <fullName evidence="2">AHC1-like C2H2 zinc-finger domain-containing protein</fullName>
    </recommendedName>
</protein>
<reference evidence="4" key="1">
    <citation type="journal article" date="2017" name="Genome Biol.">
        <title>Comparative genomics reveals high biological diversity and specific adaptations in the industrially and medically important fungal genus Aspergillus.</title>
        <authorList>
            <person name="de Vries R.P."/>
            <person name="Riley R."/>
            <person name="Wiebenga A."/>
            <person name="Aguilar-Osorio G."/>
            <person name="Amillis S."/>
            <person name="Uchima C.A."/>
            <person name="Anderluh G."/>
            <person name="Asadollahi M."/>
            <person name="Askin M."/>
            <person name="Barry K."/>
            <person name="Battaglia E."/>
            <person name="Bayram O."/>
            <person name="Benocci T."/>
            <person name="Braus-Stromeyer S.A."/>
            <person name="Caldana C."/>
            <person name="Canovas D."/>
            <person name="Cerqueira G.C."/>
            <person name="Chen F."/>
            <person name="Chen W."/>
            <person name="Choi C."/>
            <person name="Clum A."/>
            <person name="Dos Santos R.A."/>
            <person name="Damasio A.R."/>
            <person name="Diallinas G."/>
            <person name="Emri T."/>
            <person name="Fekete E."/>
            <person name="Flipphi M."/>
            <person name="Freyberg S."/>
            <person name="Gallo A."/>
            <person name="Gournas C."/>
            <person name="Habgood R."/>
            <person name="Hainaut M."/>
            <person name="Harispe M.L."/>
            <person name="Henrissat B."/>
            <person name="Hilden K.S."/>
            <person name="Hope R."/>
            <person name="Hossain A."/>
            <person name="Karabika E."/>
            <person name="Karaffa L."/>
            <person name="Karanyi Z."/>
            <person name="Krasevec N."/>
            <person name="Kuo A."/>
            <person name="Kusch H."/>
            <person name="LaButti K."/>
            <person name="Lagendijk E.L."/>
            <person name="Lapidus A."/>
            <person name="Levasseur A."/>
            <person name="Lindquist E."/>
            <person name="Lipzen A."/>
            <person name="Logrieco A.F."/>
            <person name="MacCabe A."/>
            <person name="Maekelae M.R."/>
            <person name="Malavazi I."/>
            <person name="Melin P."/>
            <person name="Meyer V."/>
            <person name="Mielnichuk N."/>
            <person name="Miskei M."/>
            <person name="Molnar A.P."/>
            <person name="Mule G."/>
            <person name="Ngan C.Y."/>
            <person name="Orejas M."/>
            <person name="Orosz E."/>
            <person name="Ouedraogo J.P."/>
            <person name="Overkamp K.M."/>
            <person name="Park H.-S."/>
            <person name="Perrone G."/>
            <person name="Piumi F."/>
            <person name="Punt P.J."/>
            <person name="Ram A.F."/>
            <person name="Ramon A."/>
            <person name="Rauscher S."/>
            <person name="Record E."/>
            <person name="Riano-Pachon D.M."/>
            <person name="Robert V."/>
            <person name="Roehrig J."/>
            <person name="Ruller R."/>
            <person name="Salamov A."/>
            <person name="Salih N.S."/>
            <person name="Samson R.A."/>
            <person name="Sandor E."/>
            <person name="Sanguinetti M."/>
            <person name="Schuetze T."/>
            <person name="Sepcic K."/>
            <person name="Shelest E."/>
            <person name="Sherlock G."/>
            <person name="Sophianopoulou V."/>
            <person name="Squina F.M."/>
            <person name="Sun H."/>
            <person name="Susca A."/>
            <person name="Todd R.B."/>
            <person name="Tsang A."/>
            <person name="Unkles S.E."/>
            <person name="van de Wiele N."/>
            <person name="van Rossen-Uffink D."/>
            <person name="Oliveira J.V."/>
            <person name="Vesth T.C."/>
            <person name="Visser J."/>
            <person name="Yu J.-H."/>
            <person name="Zhou M."/>
            <person name="Andersen M.R."/>
            <person name="Archer D.B."/>
            <person name="Baker S.E."/>
            <person name="Benoit I."/>
            <person name="Brakhage A.A."/>
            <person name="Braus G.H."/>
            <person name="Fischer R."/>
            <person name="Frisvad J.C."/>
            <person name="Goldman G.H."/>
            <person name="Houbraken J."/>
            <person name="Oakley B."/>
            <person name="Pocsi I."/>
            <person name="Scazzocchio C."/>
            <person name="Seiboth B."/>
            <person name="vanKuyk P.A."/>
            <person name="Wortman J."/>
            <person name="Dyer P.S."/>
            <person name="Grigoriev I.V."/>
        </authorList>
    </citation>
    <scope>NUCLEOTIDE SEQUENCE [LARGE SCALE GENOMIC DNA]</scope>
    <source>
        <strain evidence="4">ATCC 16872 / CBS 172.66 / WB 5094</strain>
    </source>
</reference>
<feature type="compositionally biased region" description="Polar residues" evidence="1">
    <location>
        <begin position="563"/>
        <end position="579"/>
    </location>
</feature>
<dbReference type="OMA" id="APNDAFT"/>
<feature type="region of interest" description="Disordered" evidence="1">
    <location>
        <begin position="975"/>
        <end position="1026"/>
    </location>
</feature>
<feature type="region of interest" description="Disordered" evidence="1">
    <location>
        <begin position="65"/>
        <end position="111"/>
    </location>
</feature>
<name>A0A1L9WW63_ASPA1</name>
<feature type="compositionally biased region" description="Acidic residues" evidence="1">
    <location>
        <begin position="462"/>
        <end position="471"/>
    </location>
</feature>
<accession>A0A1L9WW63</accession>
<dbReference type="OrthoDB" id="5355528at2759"/>
<dbReference type="VEuPathDB" id="FungiDB:ASPACDRAFT_28259"/>
<feature type="compositionally biased region" description="Polar residues" evidence="1">
    <location>
        <begin position="498"/>
        <end position="509"/>
    </location>
</feature>
<evidence type="ECO:0000259" key="2">
    <source>
        <dbReference type="Pfam" id="PF25909"/>
    </source>
</evidence>
<feature type="compositionally biased region" description="Basic and acidic residues" evidence="1">
    <location>
        <begin position="514"/>
        <end position="523"/>
    </location>
</feature>
<organism evidence="3 4">
    <name type="scientific">Aspergillus aculeatus (strain ATCC 16872 / CBS 172.66 / WB 5094)</name>
    <dbReference type="NCBI Taxonomy" id="690307"/>
    <lineage>
        <taxon>Eukaryota</taxon>
        <taxon>Fungi</taxon>
        <taxon>Dikarya</taxon>
        <taxon>Ascomycota</taxon>
        <taxon>Pezizomycotina</taxon>
        <taxon>Eurotiomycetes</taxon>
        <taxon>Eurotiomycetidae</taxon>
        <taxon>Eurotiales</taxon>
        <taxon>Aspergillaceae</taxon>
        <taxon>Aspergillus</taxon>
        <taxon>Aspergillus subgen. Circumdati</taxon>
    </lineage>
</organism>
<dbReference type="PANTHER" id="PTHR21521">
    <property type="entry name" value="AMUN, ISOFORM A"/>
    <property type="match status" value="1"/>
</dbReference>
<feature type="region of interest" description="Disordered" evidence="1">
    <location>
        <begin position="461"/>
        <end position="692"/>
    </location>
</feature>
<dbReference type="AlphaFoldDB" id="A0A1L9WW63"/>
<feature type="compositionally biased region" description="Polar residues" evidence="1">
    <location>
        <begin position="477"/>
        <end position="487"/>
    </location>
</feature>